<feature type="transmembrane region" description="Helical" evidence="1">
    <location>
        <begin position="143"/>
        <end position="163"/>
    </location>
</feature>
<feature type="transmembrane region" description="Helical" evidence="1">
    <location>
        <begin position="325"/>
        <end position="351"/>
    </location>
</feature>
<keyword evidence="3" id="KW-1185">Reference proteome</keyword>
<organism evidence="2 3">
    <name type="scientific">Ornithinibacter aureus</name>
    <dbReference type="NCBI Taxonomy" id="622664"/>
    <lineage>
        <taxon>Bacteria</taxon>
        <taxon>Bacillati</taxon>
        <taxon>Actinomycetota</taxon>
        <taxon>Actinomycetes</taxon>
        <taxon>Micrococcales</taxon>
        <taxon>Intrasporangiaceae</taxon>
        <taxon>Ornithinibacter</taxon>
    </lineage>
</organism>
<feature type="transmembrane region" description="Helical" evidence="1">
    <location>
        <begin position="175"/>
        <end position="194"/>
    </location>
</feature>
<proteinExistence type="predicted"/>
<evidence type="ECO:0000256" key="1">
    <source>
        <dbReference type="SAM" id="Phobius"/>
    </source>
</evidence>
<feature type="transmembrane region" description="Helical" evidence="1">
    <location>
        <begin position="119"/>
        <end position="137"/>
    </location>
</feature>
<feature type="transmembrane region" description="Helical" evidence="1">
    <location>
        <begin position="298"/>
        <end position="319"/>
    </location>
</feature>
<accession>A0ABP8JXB5</accession>
<keyword evidence="1" id="KW-0812">Transmembrane</keyword>
<dbReference type="RefSeq" id="WP_159902449.1">
    <property type="nucleotide sequence ID" value="NZ_BAABFX010000028.1"/>
</dbReference>
<reference evidence="3" key="1">
    <citation type="journal article" date="2019" name="Int. J. Syst. Evol. Microbiol.">
        <title>The Global Catalogue of Microorganisms (GCM) 10K type strain sequencing project: providing services to taxonomists for standard genome sequencing and annotation.</title>
        <authorList>
            <consortium name="The Broad Institute Genomics Platform"/>
            <consortium name="The Broad Institute Genome Sequencing Center for Infectious Disease"/>
            <person name="Wu L."/>
            <person name="Ma J."/>
        </authorList>
    </citation>
    <scope>NUCLEOTIDE SEQUENCE [LARGE SCALE GENOMIC DNA]</scope>
    <source>
        <strain evidence="3">JCM 17738</strain>
    </source>
</reference>
<feature type="transmembrane region" description="Helical" evidence="1">
    <location>
        <begin position="94"/>
        <end position="112"/>
    </location>
</feature>
<comment type="caution">
    <text evidence="2">The sequence shown here is derived from an EMBL/GenBank/DDBJ whole genome shotgun (WGS) entry which is preliminary data.</text>
</comment>
<feature type="transmembrane region" description="Helical" evidence="1">
    <location>
        <begin position="230"/>
        <end position="251"/>
    </location>
</feature>
<keyword evidence="1" id="KW-0472">Membrane</keyword>
<feature type="transmembrane region" description="Helical" evidence="1">
    <location>
        <begin position="46"/>
        <end position="63"/>
    </location>
</feature>
<feature type="transmembrane region" description="Helical" evidence="1">
    <location>
        <begin position="70"/>
        <end position="88"/>
    </location>
</feature>
<keyword evidence="1" id="KW-1133">Transmembrane helix</keyword>
<evidence type="ECO:0008006" key="4">
    <source>
        <dbReference type="Google" id="ProtNLM"/>
    </source>
</evidence>
<dbReference type="Proteomes" id="UP001500390">
    <property type="component" value="Unassembled WGS sequence"/>
</dbReference>
<sequence>MTTPHRAWLLLPAGASLLVGLDAGLLRMGVPAPLDAAALPDVHGPLMVLGFLGTLIALERAVALRAAWGYAAPVLLGLGGVALVAPVPPLLGRMLLLDGTVALVAVLVALWRRRRDDEVLVQVLAACLAVLAALAWVRVEASVVVPLLAGFVVLTIAAERVELARFHLPRTAGTTLLWLATGLALAATWALVAPGPGSRAFGVALLALVAWLAPRDVARRTVRSTGLPRFSAVAMLAGYGWLTVAGVAWAVTGVPTTRAAHDLLVHTVFLGFAMSMVLAHAPVILPSVLRRPLPYRRVLWAPLVVLHAGLAVRVCGDLVGQTRLAQAGGVLTTVALLLLPLTAAASVALTVRHPRSVPA</sequence>
<feature type="transmembrane region" description="Helical" evidence="1">
    <location>
        <begin position="200"/>
        <end position="218"/>
    </location>
</feature>
<feature type="transmembrane region" description="Helical" evidence="1">
    <location>
        <begin position="263"/>
        <end position="286"/>
    </location>
</feature>
<evidence type="ECO:0000313" key="2">
    <source>
        <dbReference type="EMBL" id="GAA4397549.1"/>
    </source>
</evidence>
<gene>
    <name evidence="2" type="ORF">GCM10023153_21580</name>
</gene>
<protein>
    <recommendedName>
        <fullName evidence="4">NnrS family protein</fullName>
    </recommendedName>
</protein>
<name>A0ABP8JXB5_9MICO</name>
<dbReference type="EMBL" id="BAABFX010000028">
    <property type="protein sequence ID" value="GAA4397549.1"/>
    <property type="molecule type" value="Genomic_DNA"/>
</dbReference>
<evidence type="ECO:0000313" key="3">
    <source>
        <dbReference type="Proteomes" id="UP001500390"/>
    </source>
</evidence>